<organism evidence="1 2">
    <name type="scientific">Streptomyces atratus</name>
    <dbReference type="NCBI Taxonomy" id="1893"/>
    <lineage>
        <taxon>Bacteria</taxon>
        <taxon>Bacillati</taxon>
        <taxon>Actinomycetota</taxon>
        <taxon>Actinomycetes</taxon>
        <taxon>Kitasatosporales</taxon>
        <taxon>Streptomycetaceae</taxon>
        <taxon>Streptomyces</taxon>
    </lineage>
</organism>
<accession>A0A1K2B9D5</accession>
<dbReference type="AlphaFoldDB" id="A0A1K2B9D5"/>
<dbReference type="InterPro" id="IPR013493">
    <property type="entry name" value="CHP02677"/>
</dbReference>
<dbReference type="STRING" id="1893.SAMN02787144_100885"/>
<protein>
    <submittedName>
        <fullName evidence="1">TIGR02677 family protein</fullName>
    </submittedName>
</protein>
<evidence type="ECO:0000313" key="1">
    <source>
        <dbReference type="EMBL" id="SFX94788.1"/>
    </source>
</evidence>
<proteinExistence type="predicted"/>
<sequence>MHAALPADIRRAELDAVAGVLDKLVGWGNLRADPDTARVTAVEDFYRKRFIHQLTRDGEAAEEALSAYDEALGRRGALQAVALHDIVTQLRALLALAAEEEPDPAKTHLALDVLASRFAALADHARAFMSQRRALRHSTS</sequence>
<dbReference type="Pfam" id="PF09660">
    <property type="entry name" value="DUF2397"/>
    <property type="match status" value="1"/>
</dbReference>
<dbReference type="Proteomes" id="UP000181909">
    <property type="component" value="Unassembled WGS sequence"/>
</dbReference>
<evidence type="ECO:0000313" key="2">
    <source>
        <dbReference type="Proteomes" id="UP000181909"/>
    </source>
</evidence>
<gene>
    <name evidence="1" type="ORF">SAMN02787144_100885</name>
</gene>
<reference evidence="1 2" key="1">
    <citation type="submission" date="2016-11" db="EMBL/GenBank/DDBJ databases">
        <authorList>
            <person name="Jaros S."/>
            <person name="Januszkiewicz K."/>
            <person name="Wedrychowicz H."/>
        </authorList>
    </citation>
    <scope>NUCLEOTIDE SEQUENCE [LARGE SCALE GENOMIC DNA]</scope>
    <source>
        <strain evidence="1 2">OK807</strain>
    </source>
</reference>
<dbReference type="RefSeq" id="WP_256259864.1">
    <property type="nucleotide sequence ID" value="NZ_FPJO01000008.1"/>
</dbReference>
<dbReference type="EMBL" id="FPJO01000008">
    <property type="protein sequence ID" value="SFX94788.1"/>
    <property type="molecule type" value="Genomic_DNA"/>
</dbReference>
<name>A0A1K2B9D5_STRAR</name>